<organism evidence="4 5">
    <name type="scientific">Paralcaligenes ureilyticus</name>
    <dbReference type="NCBI Taxonomy" id="627131"/>
    <lineage>
        <taxon>Bacteria</taxon>
        <taxon>Pseudomonadati</taxon>
        <taxon>Pseudomonadota</taxon>
        <taxon>Betaproteobacteria</taxon>
        <taxon>Burkholderiales</taxon>
        <taxon>Alcaligenaceae</taxon>
        <taxon>Paralcaligenes</taxon>
    </lineage>
</organism>
<proteinExistence type="inferred from homology"/>
<dbReference type="InterPro" id="IPR029058">
    <property type="entry name" value="AB_hydrolase_fold"/>
</dbReference>
<comment type="caution">
    <text evidence="4">The sequence shown here is derived from an EMBL/GenBank/DDBJ whole genome shotgun (WGS) entry which is preliminary data.</text>
</comment>
<evidence type="ECO:0000313" key="4">
    <source>
        <dbReference type="EMBL" id="TCT01935.1"/>
    </source>
</evidence>
<dbReference type="SUPFAM" id="SSF53474">
    <property type="entry name" value="alpha/beta-Hydrolases"/>
    <property type="match status" value="1"/>
</dbReference>
<dbReference type="Pfam" id="PF00561">
    <property type="entry name" value="Abhydrolase_1"/>
    <property type="match status" value="1"/>
</dbReference>
<accession>A0A4R3LTH9</accession>
<dbReference type="PIRSF" id="PIRSF005211">
    <property type="entry name" value="Ab_hydro_YheT"/>
    <property type="match status" value="1"/>
</dbReference>
<dbReference type="EMBL" id="SMAJ01000021">
    <property type="protein sequence ID" value="TCT01935.1"/>
    <property type="molecule type" value="Genomic_DNA"/>
</dbReference>
<comment type="similarity">
    <text evidence="1">Belongs to the AB hydrolase superfamily. AB hydrolase 4 family.</text>
</comment>
<dbReference type="Proteomes" id="UP000295525">
    <property type="component" value="Unassembled WGS sequence"/>
</dbReference>
<dbReference type="InterPro" id="IPR000073">
    <property type="entry name" value="AB_hydrolase_1"/>
</dbReference>
<dbReference type="GO" id="GO:0047372">
    <property type="term" value="F:monoacylglycerol lipase activity"/>
    <property type="evidence" value="ECO:0007669"/>
    <property type="project" value="TreeGrafter"/>
</dbReference>
<dbReference type="PANTHER" id="PTHR10794">
    <property type="entry name" value="ABHYDROLASE DOMAIN-CONTAINING PROTEIN"/>
    <property type="match status" value="1"/>
</dbReference>
<protein>
    <recommendedName>
        <fullName evidence="3">AB hydrolase-1 domain-containing protein</fullName>
    </recommendedName>
</protein>
<feature type="active site" description="Charge relay system" evidence="2">
    <location>
        <position position="180"/>
    </location>
</feature>
<evidence type="ECO:0000259" key="3">
    <source>
        <dbReference type="Pfam" id="PF00561"/>
    </source>
</evidence>
<gene>
    <name evidence="4" type="ORF">EDC26_12123</name>
</gene>
<sequence length="363" mass="40140">MTAQIDSSPCSNPVWLPGRNTQTLFGALGARYHRIAFVRDRVDTPDGDFIDFDWAGPGLFSDRTAQGKSVRPDPALAGTAARRWIQKDDWENLPATRDTPALVLFHGLEGSSRSHYAQAIAQYFRARGWIVAIAHFRSCSGFSNRMARAYFSGDSADLDFMFRTVRARAPYAKWHAVGVSLGGNAMLKYLGENPVDSRWLAASAAISVPLDLTASGHALTDTFAGRYVYTPYFLKTMKEKVLEKSRRFPGVIDVFRLGQARSLHDFDDIYTAPMHGYKNALDYWSRASSKPHLKTIGVPTLVLNARNDPFVPEPSLPGSNECSDQVLLHQPAEGGHAAFVSGPFPGNIGWLPQRIARYFEAGI</sequence>
<dbReference type="AlphaFoldDB" id="A0A4R3LTH9"/>
<dbReference type="OrthoDB" id="332676at2"/>
<dbReference type="InterPro" id="IPR012020">
    <property type="entry name" value="ABHD4"/>
</dbReference>
<feature type="active site" description="Charge relay system" evidence="2">
    <location>
        <position position="308"/>
    </location>
</feature>
<reference evidence="4 5" key="1">
    <citation type="submission" date="2019-03" db="EMBL/GenBank/DDBJ databases">
        <title>Genomic Encyclopedia of Type Strains, Phase IV (KMG-IV): sequencing the most valuable type-strain genomes for metagenomic binning, comparative biology and taxonomic classification.</title>
        <authorList>
            <person name="Goeker M."/>
        </authorList>
    </citation>
    <scope>NUCLEOTIDE SEQUENCE [LARGE SCALE GENOMIC DNA]</scope>
    <source>
        <strain evidence="4 5">DSM 24591</strain>
    </source>
</reference>
<dbReference type="GO" id="GO:0034338">
    <property type="term" value="F:short-chain carboxylesterase activity"/>
    <property type="evidence" value="ECO:0007669"/>
    <property type="project" value="TreeGrafter"/>
</dbReference>
<feature type="active site" description="Charge relay system" evidence="2">
    <location>
        <position position="336"/>
    </location>
</feature>
<name>A0A4R3LTH9_9BURK</name>
<evidence type="ECO:0000313" key="5">
    <source>
        <dbReference type="Proteomes" id="UP000295525"/>
    </source>
</evidence>
<evidence type="ECO:0000256" key="2">
    <source>
        <dbReference type="PIRSR" id="PIRSR005211-1"/>
    </source>
</evidence>
<dbReference type="PANTHER" id="PTHR10794:SF94">
    <property type="entry name" value="ESTERASE YHET-RELATED"/>
    <property type="match status" value="1"/>
</dbReference>
<dbReference type="RefSeq" id="WP_132585481.1">
    <property type="nucleotide sequence ID" value="NZ_SMAJ01000021.1"/>
</dbReference>
<feature type="domain" description="AB hydrolase-1" evidence="3">
    <location>
        <begin position="100"/>
        <end position="343"/>
    </location>
</feature>
<dbReference type="InterPro" id="IPR050960">
    <property type="entry name" value="AB_hydrolase_4_sf"/>
</dbReference>
<dbReference type="Gene3D" id="3.40.50.1820">
    <property type="entry name" value="alpha/beta hydrolase"/>
    <property type="match status" value="1"/>
</dbReference>
<keyword evidence="5" id="KW-1185">Reference proteome</keyword>
<evidence type="ECO:0000256" key="1">
    <source>
        <dbReference type="ARBA" id="ARBA00010884"/>
    </source>
</evidence>